<dbReference type="PANTHER" id="PTHR47186:SF3">
    <property type="entry name" value="OS09G0267800 PROTEIN"/>
    <property type="match status" value="1"/>
</dbReference>
<evidence type="ECO:0000256" key="1">
    <source>
        <dbReference type="ARBA" id="ARBA00022737"/>
    </source>
</evidence>
<dbReference type="PANTHER" id="PTHR47186">
    <property type="entry name" value="LEUCINE-RICH REPEAT-CONTAINING PROTEIN 57"/>
    <property type="match status" value="1"/>
</dbReference>
<dbReference type="Pfam" id="PF23598">
    <property type="entry name" value="LRR_14"/>
    <property type="match status" value="1"/>
</dbReference>
<dbReference type="SUPFAM" id="SSF52047">
    <property type="entry name" value="RNI-like"/>
    <property type="match status" value="1"/>
</dbReference>
<dbReference type="Proteomes" id="UP001324115">
    <property type="component" value="Unassembled WGS sequence"/>
</dbReference>
<name>A0AAN7I9M7_QUERU</name>
<feature type="domain" description="R13L1/DRL21-like LRR repeat region" evidence="3">
    <location>
        <begin position="48"/>
        <end position="170"/>
    </location>
</feature>
<dbReference type="InterPro" id="IPR032675">
    <property type="entry name" value="LRR_dom_sf"/>
</dbReference>
<comment type="caution">
    <text evidence="4">The sequence shown here is derived from an EMBL/GenBank/DDBJ whole genome shotgun (WGS) entry which is preliminary data.</text>
</comment>
<reference evidence="4 5" key="1">
    <citation type="journal article" date="2023" name="G3 (Bethesda)">
        <title>A haplotype-resolved chromosome-scale genome for Quercus rubra L. provides insights into the genetics of adaptive traits for red oak species.</title>
        <authorList>
            <person name="Kapoor B."/>
            <person name="Jenkins J."/>
            <person name="Schmutz J."/>
            <person name="Zhebentyayeva T."/>
            <person name="Kuelheim C."/>
            <person name="Coggeshall M."/>
            <person name="Heim C."/>
            <person name="Lasky J.R."/>
            <person name="Leites L."/>
            <person name="Islam-Faridi N."/>
            <person name="Romero-Severson J."/>
            <person name="DeLeo V.L."/>
            <person name="Lucas S.M."/>
            <person name="Lazic D."/>
            <person name="Gailing O."/>
            <person name="Carlson J."/>
            <person name="Staton M."/>
        </authorList>
    </citation>
    <scope>NUCLEOTIDE SEQUENCE [LARGE SCALE GENOMIC DNA]</scope>
    <source>
        <strain evidence="4">Pseudo-F2</strain>
    </source>
</reference>
<dbReference type="Gene3D" id="3.80.10.10">
    <property type="entry name" value="Ribonuclease Inhibitor"/>
    <property type="match status" value="3"/>
</dbReference>
<feature type="domain" description="Disease resistance R13L4/SHOC-2-like LRR" evidence="2">
    <location>
        <begin position="328"/>
        <end position="511"/>
    </location>
</feature>
<dbReference type="EMBL" id="JAXUIC010000011">
    <property type="protein sequence ID" value="KAK4565203.1"/>
    <property type="molecule type" value="Genomic_DNA"/>
</dbReference>
<evidence type="ECO:0000313" key="4">
    <source>
        <dbReference type="EMBL" id="KAK4565203.1"/>
    </source>
</evidence>
<dbReference type="InterPro" id="IPR056789">
    <property type="entry name" value="LRR_R13L1-DRL21"/>
</dbReference>
<dbReference type="SUPFAM" id="SSF52058">
    <property type="entry name" value="L domain-like"/>
    <property type="match status" value="1"/>
</dbReference>
<dbReference type="InterPro" id="IPR055414">
    <property type="entry name" value="LRR_R13L4/SHOC2-like"/>
</dbReference>
<protein>
    <submittedName>
        <fullName evidence="4">Uncharacterized protein</fullName>
    </submittedName>
</protein>
<sequence>MKHMKNLMYLGITGCSSLTRMPEGIGQLSCLQSLSFFIVGNKNGYQVSELKGLNLRNKLTIKELDNVRNSVEAKSANLIGKKNLHSLSLDWRSDNKSHVPDHVEDVLDGLQPHSNLTVLSINNYHGSKIPTWIQDSVLCDLVEISLDCWERCEHLPLLGKLPLLKVLKITGWHAVKYIGNEFHGDTAISFPSLKEFRLHKMHDLEEWRTMNGRENFPCLSTLEITECPKLVGIPIIPSITGLTMSRNNAMLIRSVMNLTSLSSLVIDGMDDELTVLPDGLLQNHKMLEMLEISKMPNLKSLTNQLDNLSALNKLYLGCCDKIESLPEGLQNLHSLRILSIEACNNLLSLPMNGLQGLSSLRILYIVRCNKFRSLSEGIQYLIALEELCIHFCPKLISLPEGIQHLTALCYLRICYCIDLSSLPKQIGCLTSLSALDILLCPNLMSIPDELQNLTALKRLEINGCPHLEKRCKKDSGEDWHKISHIPYIEIYPQYSDSEIPSSTGWGSLRKLKCC</sequence>
<evidence type="ECO:0000313" key="5">
    <source>
        <dbReference type="Proteomes" id="UP001324115"/>
    </source>
</evidence>
<keyword evidence="5" id="KW-1185">Reference proteome</keyword>
<organism evidence="4 5">
    <name type="scientific">Quercus rubra</name>
    <name type="common">Northern red oak</name>
    <name type="synonym">Quercus borealis</name>
    <dbReference type="NCBI Taxonomy" id="3512"/>
    <lineage>
        <taxon>Eukaryota</taxon>
        <taxon>Viridiplantae</taxon>
        <taxon>Streptophyta</taxon>
        <taxon>Embryophyta</taxon>
        <taxon>Tracheophyta</taxon>
        <taxon>Spermatophyta</taxon>
        <taxon>Magnoliopsida</taxon>
        <taxon>eudicotyledons</taxon>
        <taxon>Gunneridae</taxon>
        <taxon>Pentapetalae</taxon>
        <taxon>rosids</taxon>
        <taxon>fabids</taxon>
        <taxon>Fagales</taxon>
        <taxon>Fagaceae</taxon>
        <taxon>Quercus</taxon>
    </lineage>
</organism>
<keyword evidence="1" id="KW-0677">Repeat</keyword>
<proteinExistence type="predicted"/>
<dbReference type="AlphaFoldDB" id="A0AAN7I9M7"/>
<dbReference type="Pfam" id="PF25019">
    <property type="entry name" value="LRR_R13L1-DRL21"/>
    <property type="match status" value="1"/>
</dbReference>
<evidence type="ECO:0000259" key="3">
    <source>
        <dbReference type="Pfam" id="PF25019"/>
    </source>
</evidence>
<evidence type="ECO:0000259" key="2">
    <source>
        <dbReference type="Pfam" id="PF23598"/>
    </source>
</evidence>
<accession>A0AAN7I9M7</accession>
<gene>
    <name evidence="4" type="ORF">RGQ29_007027</name>
</gene>